<evidence type="ECO:0000256" key="1">
    <source>
        <dbReference type="SAM" id="Coils"/>
    </source>
</evidence>
<protein>
    <submittedName>
        <fullName evidence="2">Trypsin-like peptidase domain-containing protein</fullName>
    </submittedName>
</protein>
<dbReference type="Gene3D" id="2.40.10.120">
    <property type="match status" value="1"/>
</dbReference>
<dbReference type="EMBL" id="JAPDDT010000005">
    <property type="protein sequence ID" value="MCW1923639.1"/>
    <property type="molecule type" value="Genomic_DNA"/>
</dbReference>
<comment type="caution">
    <text evidence="2">The sequence shown here is derived from an EMBL/GenBank/DDBJ whole genome shotgun (WGS) entry which is preliminary data.</text>
</comment>
<dbReference type="SUPFAM" id="SSF50494">
    <property type="entry name" value="Trypsin-like serine proteases"/>
    <property type="match status" value="1"/>
</dbReference>
<proteinExistence type="predicted"/>
<dbReference type="Proteomes" id="UP001320876">
    <property type="component" value="Unassembled WGS sequence"/>
</dbReference>
<evidence type="ECO:0000313" key="2">
    <source>
        <dbReference type="EMBL" id="MCW1923639.1"/>
    </source>
</evidence>
<sequence length="529" mass="56820">MISPRPLLWLAAPVIASTAMVSCNDGSKAAAERARQELSDKETEVEELKSQLGKLKTEVEAGKKAGEKADATLKELEKAREENETLKDEAEELRKANEKLQDEVTAKVRHRAIGEKHERIASPSGKVYRQVVIRKVDDAGVSFGHEAGASTLDEKSAPAAWVQRFRLGVRPPEAPPALAAADAAPAPAALPKGGGKTDKHAVVRSKLPGVLFIGSEKTKGSAFIATRDGTTWLYTAAHVLTQGKGLTVKNADGATLTEFGKCEVATDCDLARIEVSVKEGLALSVVKPGTVTTGQEIVAVGNSGGSDVLTLLNGKVVALGPKEVEVSASVIGGNSGGPVMIQETGEVVGVVCRAEAPREDVWSAGTDFSQVRRFASRIDREVPWRAASLDSLRTENQRISTFDSRTRLVFAMAALEPGQNGLRLDMQVAGGKGPTVMSIFAEHKDVAPVQRLIQMNKQLAEKQLRSSERDLKKRFAGFYQDVLNLVGNDTSNFTPEHFSYVNRKEAELSLKWRNEATKLLTAAANALGR</sequence>
<dbReference type="InterPro" id="IPR009003">
    <property type="entry name" value="Peptidase_S1_PA"/>
</dbReference>
<keyword evidence="1" id="KW-0175">Coiled coil</keyword>
<dbReference type="Pfam" id="PF13365">
    <property type="entry name" value="Trypsin_2"/>
    <property type="match status" value="1"/>
</dbReference>
<gene>
    <name evidence="2" type="ORF">OKA05_13825</name>
</gene>
<reference evidence="2 3" key="1">
    <citation type="submission" date="2022-10" db="EMBL/GenBank/DDBJ databases">
        <title>Luteolibacter arcticus strain CCTCC AB 2014275, whole genome shotgun sequencing project.</title>
        <authorList>
            <person name="Zhao G."/>
            <person name="Shen L."/>
        </authorList>
    </citation>
    <scope>NUCLEOTIDE SEQUENCE [LARGE SCALE GENOMIC DNA]</scope>
    <source>
        <strain evidence="2 3">CCTCC AB 2014275</strain>
    </source>
</reference>
<name>A0ABT3GJF2_9BACT</name>
<dbReference type="PROSITE" id="PS51257">
    <property type="entry name" value="PROKAR_LIPOPROTEIN"/>
    <property type="match status" value="1"/>
</dbReference>
<dbReference type="RefSeq" id="WP_264487748.1">
    <property type="nucleotide sequence ID" value="NZ_JAPDDT010000005.1"/>
</dbReference>
<feature type="coiled-coil region" evidence="1">
    <location>
        <begin position="24"/>
        <end position="110"/>
    </location>
</feature>
<keyword evidence="3" id="KW-1185">Reference proteome</keyword>
<accession>A0ABT3GJF2</accession>
<organism evidence="2 3">
    <name type="scientific">Luteolibacter arcticus</name>
    <dbReference type="NCBI Taxonomy" id="1581411"/>
    <lineage>
        <taxon>Bacteria</taxon>
        <taxon>Pseudomonadati</taxon>
        <taxon>Verrucomicrobiota</taxon>
        <taxon>Verrucomicrobiia</taxon>
        <taxon>Verrucomicrobiales</taxon>
        <taxon>Verrucomicrobiaceae</taxon>
        <taxon>Luteolibacter</taxon>
    </lineage>
</organism>
<evidence type="ECO:0000313" key="3">
    <source>
        <dbReference type="Proteomes" id="UP001320876"/>
    </source>
</evidence>